<comment type="caution">
    <text evidence="1">The sequence shown here is derived from an EMBL/GenBank/DDBJ whole genome shotgun (WGS) entry which is preliminary data.</text>
</comment>
<keyword evidence="2" id="KW-1185">Reference proteome</keyword>
<evidence type="ECO:0000313" key="2">
    <source>
        <dbReference type="Proteomes" id="UP001162992"/>
    </source>
</evidence>
<sequence>MYFFPWCKLDQLYCSTAIRFCKKNCIISSRRQKNNQKILLGSCVQNAQTRPICQFSMLPSICMPYLRAGNIKVFPEGIRKLWTSSQLQCVGTMKTKSQTNSVASVISVADLWRMSSLKLQICQMKDVSTSLKVAVLQGYMRRAFVASFPNNKGQVVLRWIILNIGRAYFLHKNFSALAEDFHASFTFSHPNESSAVLVLNHTDNNKASVIGQTVETLMLIFRAMYLLVLFTPAFVLAIYADKPSSHIRAIWLGVLLRTLEHAGPAFIKWGQWAATRPDIFSPDLCRELSKLHSQAPAHSFAKTKEIVESAFRMPLYDIFEEFSEEPVASGSIAQVHKAVLRDQGTSKKVPLVVAVKVRHPNVEKVIERDFSIINGIAKLSTLVPGLQHLQLDRTVQQFATFMTKQTFEQGFSIADIVDQGPRTRSHAQLAHLGASILLKMLLMDNFIHADLHPGNIFVRFQHRVPKLILLDVGMTAELSQRNRFILMDLFKGIAERDGAKVARCTLEFSEDQSCSDSEAFIRDVDVTFKEYFQVRGTAKMGEHISALFDAVRRHQVNLDGEVCTVMVTVLILEGWQRKLDISLDIIDMINSLLSKAESLASYEYTMAAIAAP</sequence>
<organism evidence="1 2">
    <name type="scientific">Diphasiastrum complanatum</name>
    <name type="common">Issler's clubmoss</name>
    <name type="synonym">Lycopodium complanatum</name>
    <dbReference type="NCBI Taxonomy" id="34168"/>
    <lineage>
        <taxon>Eukaryota</taxon>
        <taxon>Viridiplantae</taxon>
        <taxon>Streptophyta</taxon>
        <taxon>Embryophyta</taxon>
        <taxon>Tracheophyta</taxon>
        <taxon>Lycopodiopsida</taxon>
        <taxon>Lycopodiales</taxon>
        <taxon>Lycopodiaceae</taxon>
        <taxon>Lycopodioideae</taxon>
        <taxon>Diphasiastrum</taxon>
    </lineage>
</organism>
<reference evidence="2" key="1">
    <citation type="journal article" date="2024" name="Proc. Natl. Acad. Sci. U.S.A.">
        <title>Extraordinary preservation of gene collinearity over three hundred million years revealed in homosporous lycophytes.</title>
        <authorList>
            <person name="Li C."/>
            <person name="Wickell D."/>
            <person name="Kuo L.Y."/>
            <person name="Chen X."/>
            <person name="Nie B."/>
            <person name="Liao X."/>
            <person name="Peng D."/>
            <person name="Ji J."/>
            <person name="Jenkins J."/>
            <person name="Williams M."/>
            <person name="Shu S."/>
            <person name="Plott C."/>
            <person name="Barry K."/>
            <person name="Rajasekar S."/>
            <person name="Grimwood J."/>
            <person name="Han X."/>
            <person name="Sun S."/>
            <person name="Hou Z."/>
            <person name="He W."/>
            <person name="Dai G."/>
            <person name="Sun C."/>
            <person name="Schmutz J."/>
            <person name="Leebens-Mack J.H."/>
            <person name="Li F.W."/>
            <person name="Wang L."/>
        </authorList>
    </citation>
    <scope>NUCLEOTIDE SEQUENCE [LARGE SCALE GENOMIC DNA]</scope>
    <source>
        <strain evidence="2">cv. PW_Plant_1</strain>
    </source>
</reference>
<protein>
    <submittedName>
        <fullName evidence="1">Uncharacterized protein</fullName>
    </submittedName>
</protein>
<dbReference type="EMBL" id="CM055113">
    <property type="protein sequence ID" value="KAJ7515297.1"/>
    <property type="molecule type" value="Genomic_DNA"/>
</dbReference>
<accession>A0ACC2ADX6</accession>
<gene>
    <name evidence="1" type="ORF">O6H91_22G009700</name>
</gene>
<name>A0ACC2ADX6_DIPCM</name>
<evidence type="ECO:0000313" key="1">
    <source>
        <dbReference type="EMBL" id="KAJ7515297.1"/>
    </source>
</evidence>
<dbReference type="Proteomes" id="UP001162992">
    <property type="component" value="Chromosome 22"/>
</dbReference>
<proteinExistence type="predicted"/>